<dbReference type="AlphaFoldDB" id="A0A5E5R7L0"/>
<gene>
    <name evidence="1" type="ORF">TUEID40_04915</name>
</gene>
<dbReference type="InterPro" id="IPR019072">
    <property type="entry name" value="Restrct_endonuc_II_XamI"/>
</dbReference>
<dbReference type="GO" id="GO:0009307">
    <property type="term" value="P:DNA restriction-modification system"/>
    <property type="evidence" value="ECO:0007669"/>
    <property type="project" value="InterPro"/>
</dbReference>
<protein>
    <submittedName>
        <fullName evidence="1">XamI restriction endonuclease</fullName>
    </submittedName>
</protein>
<keyword evidence="1" id="KW-0255">Endonuclease</keyword>
<reference evidence="1" key="1">
    <citation type="submission" date="2019-09" db="EMBL/GenBank/DDBJ databases">
        <authorList>
            <person name="Gross C."/>
            <person name="Bohn E."/>
        </authorList>
    </citation>
    <scope>NUCLEOTIDE SEQUENCE</scope>
    <source>
        <strain evidence="1">ID40</strain>
    </source>
</reference>
<keyword evidence="1" id="KW-0378">Hydrolase</keyword>
<accession>A0A5E5R7L0</accession>
<dbReference type="GO" id="GO:0009036">
    <property type="term" value="F:type II site-specific deoxyribonuclease activity"/>
    <property type="evidence" value="ECO:0007669"/>
    <property type="project" value="InterPro"/>
</dbReference>
<organism evidence="1">
    <name type="scientific">Pseudomonas aeruginosa</name>
    <dbReference type="NCBI Taxonomy" id="287"/>
    <lineage>
        <taxon>Bacteria</taxon>
        <taxon>Pseudomonadati</taxon>
        <taxon>Pseudomonadota</taxon>
        <taxon>Gammaproteobacteria</taxon>
        <taxon>Pseudomonadales</taxon>
        <taxon>Pseudomonadaceae</taxon>
        <taxon>Pseudomonas</taxon>
    </lineage>
</organism>
<sequence>MIEPPIWTAEQLEADRLKASAAFSKERLEEPLEDYLEAFDEYQGYVEEVLETTVDLSNLEAPALDVLGDQHLLEAFRYLAAPPISEDDLKVLADARSLAKGTLQNSPELVQRLIAVVRQVLDRRRFAWVVENREPTEAERNAAVMASAALLAASKTQTRRRTLGKEQQEAMVKEALKGLGFTEVPSRKIPNISHAPNAGEFCGESVLGNRKGDIIVRLWDQRLMPIECKVSNSSTNSVKRLNNDAAVKASSWKVDFGLRQVVPSAVLGGVYKLHNLLDAQSRGLTIFWAHDLTPLTDWITNTKGT</sequence>
<dbReference type="GO" id="GO:0003677">
    <property type="term" value="F:DNA binding"/>
    <property type="evidence" value="ECO:0007669"/>
    <property type="project" value="InterPro"/>
</dbReference>
<proteinExistence type="predicted"/>
<keyword evidence="1" id="KW-0540">Nuclease</keyword>
<dbReference type="REBASE" id="355485">
    <property type="entry name" value="PaeID40ORF4916P"/>
</dbReference>
<dbReference type="RefSeq" id="WP_065426495.1">
    <property type="nucleotide sequence ID" value="NZ_JVCT01000047.1"/>
</dbReference>
<evidence type="ECO:0000313" key="1">
    <source>
        <dbReference type="EMBL" id="VVH83718.1"/>
    </source>
</evidence>
<dbReference type="EMBL" id="LR700248">
    <property type="protein sequence ID" value="VVH83718.1"/>
    <property type="molecule type" value="Genomic_DNA"/>
</dbReference>
<dbReference type="Pfam" id="PF09572">
    <property type="entry name" value="RE_XamI"/>
    <property type="match status" value="1"/>
</dbReference>
<name>A0A5E5R7L0_PSEAI</name>